<keyword evidence="4" id="KW-1185">Reference proteome</keyword>
<protein>
    <recommendedName>
        <fullName evidence="5">Transposase</fullName>
    </recommendedName>
</protein>
<evidence type="ECO:0000313" key="4">
    <source>
        <dbReference type="Proteomes" id="UP001321450"/>
    </source>
</evidence>
<accession>A0AAU9C1M3</accession>
<gene>
    <name evidence="3" type="ORF">MIN45_PP19</name>
</gene>
<feature type="region of interest" description="Disordered" evidence="2">
    <location>
        <begin position="1"/>
        <end position="20"/>
    </location>
</feature>
<sequence>MASRGRGGARPGAGRKPRWGMPTVVMRVPETLRDEVRRFIDRRMAGFTPAPHSGNDSVPREKYERTLTHAHRLEVELSQARQRIAALERQLERERTTRPLWSESGGRCQARTKQGTRCSGQAAGIVTIEYDGFRYEIHVCTRHLDRHRSRRAVVPAWECLPE</sequence>
<reference evidence="4" key="1">
    <citation type="journal article" date="2024" name="Int. J. Syst. Evol. Microbiol.">
        <title>Methylomarinovum tepidoasis sp. nov., a moderately thermophilic methanotroph of the family Methylothermaceae isolated from a deep-sea hydrothermal field.</title>
        <authorList>
            <person name="Hirayama H."/>
            <person name="Takaki Y."/>
            <person name="Abe M."/>
            <person name="Miyazaki M."/>
            <person name="Uematsu K."/>
            <person name="Matsui Y."/>
            <person name="Takai K."/>
        </authorList>
    </citation>
    <scope>NUCLEOTIDE SEQUENCE [LARGE SCALE GENOMIC DNA]</scope>
    <source>
        <strain evidence="4">IN45</strain>
        <plasmid evidence="4">IN45P</plasmid>
    </source>
</reference>
<dbReference type="Proteomes" id="UP001321450">
    <property type="component" value="Plasmid IN45P"/>
</dbReference>
<dbReference type="EMBL" id="AP024719">
    <property type="protein sequence ID" value="BCX90005.1"/>
    <property type="molecule type" value="Genomic_DNA"/>
</dbReference>
<dbReference type="RefSeq" id="WP_286294203.1">
    <property type="nucleotide sequence ID" value="NZ_AP024719.1"/>
</dbReference>
<proteinExistence type="predicted"/>
<evidence type="ECO:0000313" key="3">
    <source>
        <dbReference type="EMBL" id="BCX90005.1"/>
    </source>
</evidence>
<dbReference type="KEGG" id="meiy:MIN45_PP19"/>
<geneLocation type="plasmid" evidence="3 4">
    <name>IN45P</name>
</geneLocation>
<dbReference type="AlphaFoldDB" id="A0AAU9C1M3"/>
<evidence type="ECO:0000256" key="1">
    <source>
        <dbReference type="SAM" id="Coils"/>
    </source>
</evidence>
<keyword evidence="3" id="KW-0614">Plasmid</keyword>
<name>A0AAU9C1M3_9GAMM</name>
<organism evidence="3 4">
    <name type="scientific">Methylomarinovum tepidoasis</name>
    <dbReference type="NCBI Taxonomy" id="2840183"/>
    <lineage>
        <taxon>Bacteria</taxon>
        <taxon>Pseudomonadati</taxon>
        <taxon>Pseudomonadota</taxon>
        <taxon>Gammaproteobacteria</taxon>
        <taxon>Methylococcales</taxon>
        <taxon>Methylothermaceae</taxon>
        <taxon>Methylomarinovum</taxon>
    </lineage>
</organism>
<feature type="coiled-coil region" evidence="1">
    <location>
        <begin position="70"/>
        <end position="97"/>
    </location>
</feature>
<feature type="compositionally biased region" description="Gly residues" evidence="2">
    <location>
        <begin position="1"/>
        <end position="11"/>
    </location>
</feature>
<evidence type="ECO:0000256" key="2">
    <source>
        <dbReference type="SAM" id="MobiDB-lite"/>
    </source>
</evidence>
<keyword evidence="1" id="KW-0175">Coiled coil</keyword>
<evidence type="ECO:0008006" key="5">
    <source>
        <dbReference type="Google" id="ProtNLM"/>
    </source>
</evidence>